<dbReference type="RefSeq" id="WP_062296925.1">
    <property type="nucleotide sequence ID" value="NZ_CP012036.1"/>
</dbReference>
<dbReference type="AlphaFoldDB" id="A0A0M4T5N5"/>
<reference evidence="1 2" key="2">
    <citation type="journal article" date="2016" name="Genome Announc.">
        <title>Draft Genome Sequence of the N2-Fixing Cyanobacterium Nostoc piscinale CENA21, Isolated from the Brazilian Amazon Floodplain.</title>
        <authorList>
            <person name="Leao T."/>
            <person name="Guimaraes P.I."/>
            <person name="de Melo A.G."/>
            <person name="Ramos R.T."/>
            <person name="Leao P.N."/>
            <person name="Silva A."/>
            <person name="Fiore M.F."/>
            <person name="Schneider M.P."/>
        </authorList>
    </citation>
    <scope>NUCLEOTIDE SEQUENCE [LARGE SCALE GENOMIC DNA]</scope>
    <source>
        <strain evidence="1 2">CENA21</strain>
    </source>
</reference>
<proteinExistence type="predicted"/>
<accession>A0A0M4T5N5</accession>
<name>A0A0M4T5N5_9NOSO</name>
<evidence type="ECO:0000313" key="1">
    <source>
        <dbReference type="EMBL" id="ALF55608.1"/>
    </source>
</evidence>
<keyword evidence="2" id="KW-1185">Reference proteome</keyword>
<protein>
    <submittedName>
        <fullName evidence="1">Uncharacterized protein</fullName>
    </submittedName>
</protein>
<gene>
    <name evidence="1" type="ORF">ACX27_26645</name>
</gene>
<dbReference type="PATRIC" id="fig|224013.5.peg.6384"/>
<dbReference type="Proteomes" id="UP000062645">
    <property type="component" value="Chromosome"/>
</dbReference>
<evidence type="ECO:0000313" key="2">
    <source>
        <dbReference type="Proteomes" id="UP000062645"/>
    </source>
</evidence>
<dbReference type="EMBL" id="CP012036">
    <property type="protein sequence ID" value="ALF55608.1"/>
    <property type="molecule type" value="Genomic_DNA"/>
</dbReference>
<dbReference type="STRING" id="224013.ACX27_26645"/>
<sequence length="567" mass="57005">MPTRRKIFGTFEGVGSVPLARQPIKIQHLTRNNSGGVIFLKDVDTFYTDAQGAVEFTLWCNEEGENASQYRITLPDGSYFDTVVPVGTSDLELSVLEDGGVNSSDPQYQSLISFVLAEIASTGGTTPLASSTIAGRVKTDVNNADPVVYLRGTMDTLLAAKANTSALSGYVTTTGLTTTLSGYVTSGSLTTTLGSYLLSSTRGAANGVASLDGSTLVPVAQIPNIQNLNGTLTVAKGGTGATTATAALTNLGAVATTDSRLSDARTPTGSAGGSLSGTYPNPTIAASGVAAGSYTNANITVGADGRVTAASNGAGGGGGEANTASNVGVGGVGLYASKTGVNLNFRNINAASNKVTVALDSVNNEVDIDVAEANLSLTNIGGTLSVTKGGTGATSASAALTNLGALAATARGAANGVASLDASTLVPDAQISSNIARTSQLGNALQIQGRGVATTSPTNGQVYSYNSTSGLWEPSTVSGGGSSPIASSTTTGTVKTNTTVADPVVYLREEVNTAIASSSVRANLQAAAGSGRVYLLTYGVVSVNASTSTAANTFFCYAYYYRAHNHF</sequence>
<dbReference type="OrthoDB" id="9808953at2"/>
<reference evidence="2" key="1">
    <citation type="submission" date="2015-07" db="EMBL/GenBank/DDBJ databases">
        <title>Genome Of Nitrogen-Fixing Cyanobacterium Nostoc piscinale CENA21 From Solimoes/Amazon River Floodplain Sediments And Comparative Genomics To Uncover Biosynthetic Natural Products Potential.</title>
        <authorList>
            <person name="Leao T.F."/>
            <person name="Leao P.N."/>
            <person name="Guimaraes P.I."/>
            <person name="de Melo A.G.C."/>
            <person name="Ramos R.T.J."/>
            <person name="Silva A."/>
            <person name="Fiore M.F."/>
            <person name="Schneider M.P.C."/>
        </authorList>
    </citation>
    <scope>NUCLEOTIDE SEQUENCE [LARGE SCALE GENOMIC DNA]</scope>
    <source>
        <strain evidence="2">CENA21</strain>
    </source>
</reference>
<organism evidence="1 2">
    <name type="scientific">Nostoc piscinale CENA21</name>
    <dbReference type="NCBI Taxonomy" id="224013"/>
    <lineage>
        <taxon>Bacteria</taxon>
        <taxon>Bacillati</taxon>
        <taxon>Cyanobacteriota</taxon>
        <taxon>Cyanophyceae</taxon>
        <taxon>Nostocales</taxon>
        <taxon>Nostocaceae</taxon>
        <taxon>Nostoc</taxon>
    </lineage>
</organism>
<dbReference type="KEGG" id="npz:ACX27_26645"/>